<feature type="coiled-coil region" evidence="1">
    <location>
        <begin position="249"/>
        <end position="276"/>
    </location>
</feature>
<proteinExistence type="predicted"/>
<feature type="chain" id="PRO_5036458141" description="Apple domain-containing protein" evidence="2">
    <location>
        <begin position="26"/>
        <end position="282"/>
    </location>
</feature>
<dbReference type="EnsemblMetazoa" id="G31516.2">
    <property type="protein sequence ID" value="G31516.2:cds"/>
    <property type="gene ID" value="G31516"/>
</dbReference>
<accession>A0A8W8M3R4</accession>
<keyword evidence="2" id="KW-0732">Signal</keyword>
<protein>
    <recommendedName>
        <fullName evidence="5">Apple domain-containing protein</fullName>
    </recommendedName>
</protein>
<sequence>MWSTKRLRCFFVLFTQCLCFKEIHGSRNYIRCWDQGSIFRDSSLFLEVLLDSRLLCGTKCTEHSGICWSYAWNGDSKRCLLFHVMCSIDSPTEQEVTNWEHYKVQALTDIAVGKPATQSSTFETNVADHAVDATNLKMEQTLKNTDRILLDNRSGDISKKKKIQRPVNGQCTKRSYIVGLKRKRNYRTGYIHSQSKRHRRDRIIKSCAMERKWKARILDSSIEYIKLLKQRNTRILNLERSQMKWNRLLDNMDLILQNLEQEMDVLLSRRSHKNHEHLRSKG</sequence>
<evidence type="ECO:0000313" key="3">
    <source>
        <dbReference type="EnsemblMetazoa" id="G31516.2:cds"/>
    </source>
</evidence>
<name>A0A8W8M3R4_MAGGI</name>
<evidence type="ECO:0008006" key="5">
    <source>
        <dbReference type="Google" id="ProtNLM"/>
    </source>
</evidence>
<organism evidence="3 4">
    <name type="scientific">Magallana gigas</name>
    <name type="common">Pacific oyster</name>
    <name type="synonym">Crassostrea gigas</name>
    <dbReference type="NCBI Taxonomy" id="29159"/>
    <lineage>
        <taxon>Eukaryota</taxon>
        <taxon>Metazoa</taxon>
        <taxon>Spiralia</taxon>
        <taxon>Lophotrochozoa</taxon>
        <taxon>Mollusca</taxon>
        <taxon>Bivalvia</taxon>
        <taxon>Autobranchia</taxon>
        <taxon>Pteriomorphia</taxon>
        <taxon>Ostreida</taxon>
        <taxon>Ostreoidea</taxon>
        <taxon>Ostreidae</taxon>
        <taxon>Magallana</taxon>
    </lineage>
</organism>
<keyword evidence="1" id="KW-0175">Coiled coil</keyword>
<feature type="signal peptide" evidence="2">
    <location>
        <begin position="1"/>
        <end position="25"/>
    </location>
</feature>
<evidence type="ECO:0000256" key="1">
    <source>
        <dbReference type="SAM" id="Coils"/>
    </source>
</evidence>
<evidence type="ECO:0000313" key="4">
    <source>
        <dbReference type="Proteomes" id="UP000005408"/>
    </source>
</evidence>
<evidence type="ECO:0000256" key="2">
    <source>
        <dbReference type="SAM" id="SignalP"/>
    </source>
</evidence>
<dbReference type="AlphaFoldDB" id="A0A8W8M3R4"/>
<dbReference type="Proteomes" id="UP000005408">
    <property type="component" value="Unassembled WGS sequence"/>
</dbReference>
<reference evidence="3" key="1">
    <citation type="submission" date="2022-08" db="UniProtKB">
        <authorList>
            <consortium name="EnsemblMetazoa"/>
        </authorList>
    </citation>
    <scope>IDENTIFICATION</scope>
    <source>
        <strain evidence="3">05x7-T-G4-1.051#20</strain>
    </source>
</reference>
<keyword evidence="4" id="KW-1185">Reference proteome</keyword>